<accession>A0A517QFG1</accession>
<dbReference type="EMBL" id="CP037421">
    <property type="protein sequence ID" value="QDT30361.1"/>
    <property type="molecule type" value="Genomic_DNA"/>
</dbReference>
<dbReference type="PANTHER" id="PTHR24171:SF8">
    <property type="entry name" value="BRCA1-ASSOCIATED RING DOMAIN PROTEIN 1"/>
    <property type="match status" value="1"/>
</dbReference>
<dbReference type="Pfam" id="PF12796">
    <property type="entry name" value="Ank_2"/>
    <property type="match status" value="1"/>
</dbReference>
<feature type="repeat" description="ANK" evidence="3">
    <location>
        <begin position="43"/>
        <end position="75"/>
    </location>
</feature>
<dbReference type="AlphaFoldDB" id="A0A517QFG1"/>
<dbReference type="Proteomes" id="UP000315647">
    <property type="component" value="Chromosome"/>
</dbReference>
<gene>
    <name evidence="4" type="ORF">Enr10x_57270</name>
</gene>
<evidence type="ECO:0000313" key="5">
    <source>
        <dbReference type="Proteomes" id="UP000315647"/>
    </source>
</evidence>
<evidence type="ECO:0000256" key="2">
    <source>
        <dbReference type="ARBA" id="ARBA00023043"/>
    </source>
</evidence>
<dbReference type="InterPro" id="IPR036770">
    <property type="entry name" value="Ankyrin_rpt-contain_sf"/>
</dbReference>
<dbReference type="SMART" id="SM00248">
    <property type="entry name" value="ANK"/>
    <property type="match status" value="3"/>
</dbReference>
<evidence type="ECO:0000256" key="3">
    <source>
        <dbReference type="PROSITE-ProRule" id="PRU00023"/>
    </source>
</evidence>
<dbReference type="PRINTS" id="PR01415">
    <property type="entry name" value="ANKYRIN"/>
</dbReference>
<dbReference type="PROSITE" id="PS50088">
    <property type="entry name" value="ANK_REPEAT"/>
    <property type="match status" value="2"/>
</dbReference>
<dbReference type="SUPFAM" id="SSF48403">
    <property type="entry name" value="Ankyrin repeat"/>
    <property type="match status" value="1"/>
</dbReference>
<reference evidence="4 5" key="1">
    <citation type="submission" date="2019-03" db="EMBL/GenBank/DDBJ databases">
        <title>Deep-cultivation of Planctomycetes and their phenomic and genomic characterization uncovers novel biology.</title>
        <authorList>
            <person name="Wiegand S."/>
            <person name="Jogler M."/>
            <person name="Boedeker C."/>
            <person name="Pinto D."/>
            <person name="Vollmers J."/>
            <person name="Rivas-Marin E."/>
            <person name="Kohn T."/>
            <person name="Peeters S.H."/>
            <person name="Heuer A."/>
            <person name="Rast P."/>
            <person name="Oberbeckmann S."/>
            <person name="Bunk B."/>
            <person name="Jeske O."/>
            <person name="Meyerdierks A."/>
            <person name="Storesund J.E."/>
            <person name="Kallscheuer N."/>
            <person name="Luecker S."/>
            <person name="Lage O.M."/>
            <person name="Pohl T."/>
            <person name="Merkel B.J."/>
            <person name="Hornburger P."/>
            <person name="Mueller R.-W."/>
            <person name="Bruemmer F."/>
            <person name="Labrenz M."/>
            <person name="Spormann A.M."/>
            <person name="Op den Camp H."/>
            <person name="Overmann J."/>
            <person name="Amann R."/>
            <person name="Jetten M.S.M."/>
            <person name="Mascher T."/>
            <person name="Medema M.H."/>
            <person name="Devos D.P."/>
            <person name="Kaster A.-K."/>
            <person name="Ovreas L."/>
            <person name="Rohde M."/>
            <person name="Galperin M.Y."/>
            <person name="Jogler C."/>
        </authorList>
    </citation>
    <scope>NUCLEOTIDE SEQUENCE [LARGE SCALE GENOMIC DNA]</scope>
    <source>
        <strain evidence="4 5">Enr10</strain>
    </source>
</reference>
<dbReference type="RefSeq" id="WP_145452258.1">
    <property type="nucleotide sequence ID" value="NZ_CP037421.1"/>
</dbReference>
<feature type="repeat" description="ANK" evidence="3">
    <location>
        <begin position="76"/>
        <end position="108"/>
    </location>
</feature>
<dbReference type="InterPro" id="IPR002110">
    <property type="entry name" value="Ankyrin_rpt"/>
</dbReference>
<keyword evidence="1" id="KW-0677">Repeat</keyword>
<dbReference type="GO" id="GO:0085020">
    <property type="term" value="P:protein K6-linked ubiquitination"/>
    <property type="evidence" value="ECO:0007669"/>
    <property type="project" value="TreeGrafter"/>
</dbReference>
<proteinExistence type="predicted"/>
<dbReference type="Gene3D" id="1.25.40.20">
    <property type="entry name" value="Ankyrin repeat-containing domain"/>
    <property type="match status" value="1"/>
</dbReference>
<sequence length="148" mass="16339">MQNQPYEEEPSAYTEGFLKQDYPRVLQSLQEDPTQATLVFGERNTTLLHAAAYDGQLSIVQKLISLGADLNVREISGRTPLHHAANHGHINVIDALVTAGADLEARDNTGYTPLMWAKISRAGSTEQKDDLVKKLLELGAREQAEGER</sequence>
<dbReference type="GO" id="GO:0004842">
    <property type="term" value="F:ubiquitin-protein transferase activity"/>
    <property type="evidence" value="ECO:0007669"/>
    <property type="project" value="TreeGrafter"/>
</dbReference>
<protein>
    <submittedName>
        <fullName evidence="4">Ankyrin repeat protein</fullName>
    </submittedName>
</protein>
<name>A0A517QFG1_9PLAN</name>
<keyword evidence="2 3" id="KW-0040">ANK repeat</keyword>
<dbReference type="PANTHER" id="PTHR24171">
    <property type="entry name" value="ANKYRIN REPEAT DOMAIN-CONTAINING PROTEIN 39-RELATED"/>
    <property type="match status" value="1"/>
</dbReference>
<evidence type="ECO:0000313" key="4">
    <source>
        <dbReference type="EMBL" id="QDT30361.1"/>
    </source>
</evidence>
<keyword evidence="5" id="KW-1185">Reference proteome</keyword>
<dbReference type="PROSITE" id="PS50297">
    <property type="entry name" value="ANK_REP_REGION"/>
    <property type="match status" value="2"/>
</dbReference>
<organism evidence="4 5">
    <name type="scientific">Gimesia panareensis</name>
    <dbReference type="NCBI Taxonomy" id="2527978"/>
    <lineage>
        <taxon>Bacteria</taxon>
        <taxon>Pseudomonadati</taxon>
        <taxon>Planctomycetota</taxon>
        <taxon>Planctomycetia</taxon>
        <taxon>Planctomycetales</taxon>
        <taxon>Planctomycetaceae</taxon>
        <taxon>Gimesia</taxon>
    </lineage>
</organism>
<evidence type="ECO:0000256" key="1">
    <source>
        <dbReference type="ARBA" id="ARBA00022737"/>
    </source>
</evidence>